<evidence type="ECO:0000256" key="6">
    <source>
        <dbReference type="ARBA" id="ARBA00022989"/>
    </source>
</evidence>
<dbReference type="RefSeq" id="WP_087107626.1">
    <property type="nucleotide sequence ID" value="NZ_CBCSCN010000001.1"/>
</dbReference>
<dbReference type="SUPFAM" id="SSF161098">
    <property type="entry name" value="MetI-like"/>
    <property type="match status" value="1"/>
</dbReference>
<dbReference type="Proteomes" id="UP000196573">
    <property type="component" value="Unassembled WGS sequence"/>
</dbReference>
<feature type="transmembrane region" description="Helical" evidence="8">
    <location>
        <begin position="189"/>
        <end position="222"/>
    </location>
</feature>
<dbReference type="EMBL" id="FWPT01000002">
    <property type="protein sequence ID" value="SMA39653.1"/>
    <property type="molecule type" value="Genomic_DNA"/>
</dbReference>
<feature type="domain" description="ABC transmembrane type-1" evidence="9">
    <location>
        <begin position="57"/>
        <end position="265"/>
    </location>
</feature>
<evidence type="ECO:0000256" key="5">
    <source>
        <dbReference type="ARBA" id="ARBA00022692"/>
    </source>
</evidence>
<accession>A0A1X7AGW5</accession>
<dbReference type="InterPro" id="IPR035906">
    <property type="entry name" value="MetI-like_sf"/>
</dbReference>
<evidence type="ECO:0000313" key="11">
    <source>
        <dbReference type="Proteomes" id="UP000196573"/>
    </source>
</evidence>
<evidence type="ECO:0000256" key="7">
    <source>
        <dbReference type="ARBA" id="ARBA00023136"/>
    </source>
</evidence>
<comment type="similarity">
    <text evidence="2">Belongs to the binding-protein-dependent transport system permease family. CysTW subfamily.</text>
</comment>
<dbReference type="Pfam" id="PF00528">
    <property type="entry name" value="BPD_transp_1"/>
    <property type="match status" value="1"/>
</dbReference>
<feature type="transmembrane region" description="Helical" evidence="8">
    <location>
        <begin position="144"/>
        <end position="168"/>
    </location>
</feature>
<gene>
    <name evidence="10" type="primary">ugpA</name>
    <name evidence="10" type="ORF">EHSB41UT_01071</name>
</gene>
<name>A0A1X7AGW5_9GAMM</name>
<dbReference type="Gene3D" id="1.10.3720.10">
    <property type="entry name" value="MetI-like"/>
    <property type="match status" value="1"/>
</dbReference>
<keyword evidence="4" id="KW-1003">Cell membrane</keyword>
<dbReference type="CDD" id="cd06261">
    <property type="entry name" value="TM_PBP2"/>
    <property type="match status" value="1"/>
</dbReference>
<feature type="transmembrane region" description="Helical" evidence="8">
    <location>
        <begin position="57"/>
        <end position="78"/>
    </location>
</feature>
<dbReference type="GO" id="GO:0005886">
    <property type="term" value="C:plasma membrane"/>
    <property type="evidence" value="ECO:0007669"/>
    <property type="project" value="UniProtKB-SubCell"/>
</dbReference>
<keyword evidence="3 8" id="KW-0813">Transport</keyword>
<protein>
    <submittedName>
        <fullName evidence="10">sn-glycerol-3-phosphate transport system permease protein UgpA</fullName>
    </submittedName>
</protein>
<evidence type="ECO:0000256" key="8">
    <source>
        <dbReference type="RuleBase" id="RU363032"/>
    </source>
</evidence>
<evidence type="ECO:0000256" key="3">
    <source>
        <dbReference type="ARBA" id="ARBA00022448"/>
    </source>
</evidence>
<dbReference type="AlphaFoldDB" id="A0A1X7AGW5"/>
<feature type="transmembrane region" description="Helical" evidence="8">
    <location>
        <begin position="90"/>
        <end position="110"/>
    </location>
</feature>
<evidence type="ECO:0000256" key="4">
    <source>
        <dbReference type="ARBA" id="ARBA00022475"/>
    </source>
</evidence>
<evidence type="ECO:0000259" key="9">
    <source>
        <dbReference type="PROSITE" id="PS50928"/>
    </source>
</evidence>
<dbReference type="GO" id="GO:0055085">
    <property type="term" value="P:transmembrane transport"/>
    <property type="evidence" value="ECO:0007669"/>
    <property type="project" value="InterPro"/>
</dbReference>
<feature type="transmembrane region" description="Helical" evidence="8">
    <location>
        <begin position="7"/>
        <end position="29"/>
    </location>
</feature>
<keyword evidence="6 8" id="KW-1133">Transmembrane helix</keyword>
<evidence type="ECO:0000256" key="2">
    <source>
        <dbReference type="ARBA" id="ARBA00007069"/>
    </source>
</evidence>
<keyword evidence="11" id="KW-1185">Reference proteome</keyword>
<dbReference type="InterPro" id="IPR000515">
    <property type="entry name" value="MetI-like"/>
</dbReference>
<evidence type="ECO:0000313" key="10">
    <source>
        <dbReference type="EMBL" id="SMA39653.1"/>
    </source>
</evidence>
<feature type="transmembrane region" description="Helical" evidence="8">
    <location>
        <begin position="244"/>
        <end position="266"/>
    </location>
</feature>
<dbReference type="PANTHER" id="PTHR42929">
    <property type="entry name" value="INNER MEMBRANE ABC TRANSPORTER PERMEASE PROTEIN YDCU-RELATED-RELATED"/>
    <property type="match status" value="1"/>
</dbReference>
<comment type="subcellular location">
    <subcellularLocation>
        <location evidence="1 8">Cell membrane</location>
        <topology evidence="1 8">Multi-pass membrane protein</topology>
    </subcellularLocation>
</comment>
<keyword evidence="5 8" id="KW-0812">Transmembrane</keyword>
<keyword evidence="7 8" id="KW-0472">Membrane</keyword>
<proteinExistence type="inferred from homology"/>
<dbReference type="PROSITE" id="PS50928">
    <property type="entry name" value="ABC_TM1"/>
    <property type="match status" value="1"/>
</dbReference>
<evidence type="ECO:0000256" key="1">
    <source>
        <dbReference type="ARBA" id="ARBA00004651"/>
    </source>
</evidence>
<organism evidence="10 11">
    <name type="scientific">Parendozoicomonas haliclonae</name>
    <dbReference type="NCBI Taxonomy" id="1960125"/>
    <lineage>
        <taxon>Bacteria</taxon>
        <taxon>Pseudomonadati</taxon>
        <taxon>Pseudomonadota</taxon>
        <taxon>Gammaproteobacteria</taxon>
        <taxon>Oceanospirillales</taxon>
        <taxon>Endozoicomonadaceae</taxon>
        <taxon>Parendozoicomonas</taxon>
    </lineage>
</organism>
<reference evidence="10 11" key="1">
    <citation type="submission" date="2017-03" db="EMBL/GenBank/DDBJ databases">
        <authorList>
            <person name="Afonso C.L."/>
            <person name="Miller P.J."/>
            <person name="Scott M.A."/>
            <person name="Spackman E."/>
            <person name="Goraichik I."/>
            <person name="Dimitrov K.M."/>
            <person name="Suarez D.L."/>
            <person name="Swayne D.E."/>
        </authorList>
    </citation>
    <scope>NUCLEOTIDE SEQUENCE [LARGE SCALE GENOMIC DNA]</scope>
    <source>
        <strain evidence="10">SB41UT1</strain>
    </source>
</reference>
<sequence>MNQSRTLTLLMVVPALLMVVGLFVVPLLASMESAFATGEGYGFAHFAKAIELYGRDILYTLGIVSLSAVLIALLSIAIGGTLTLSGNRRLVAVLAAVYRWPLFIPFIVAAQCMRTFLAKNGLMNNALMSADVITPLEAVSFLDWSGIVFAFVWKQTAFATLMIAGAMAAMERSQIQAAANLGAGKARILFQIILPQVSGTVGVALILSIVTMLSVLSVPLMIGTGTPTMLTADMAFRISSYGDYGVANALGFISWLMTAGLAWYYLRFSMRNQQQSLKGGAA</sequence>
<dbReference type="OrthoDB" id="44077at2"/>
<dbReference type="PANTHER" id="PTHR42929:SF1">
    <property type="entry name" value="INNER MEMBRANE ABC TRANSPORTER PERMEASE PROTEIN YDCU-RELATED"/>
    <property type="match status" value="1"/>
</dbReference>